<feature type="compositionally biased region" description="Basic and acidic residues" evidence="1">
    <location>
        <begin position="281"/>
        <end position="300"/>
    </location>
</feature>
<dbReference type="EMBL" id="VLLF01000006">
    <property type="protein sequence ID" value="TWI86134.1"/>
    <property type="molecule type" value="Genomic_DNA"/>
</dbReference>
<evidence type="ECO:0000256" key="1">
    <source>
        <dbReference type="SAM" id="MobiDB-lite"/>
    </source>
</evidence>
<comment type="caution">
    <text evidence="2">The sequence shown here is derived from an EMBL/GenBank/DDBJ whole genome shotgun (WGS) entry which is preliminary data.</text>
</comment>
<name>A0A562SYR5_9HYPH</name>
<dbReference type="RefSeq" id="WP_145344351.1">
    <property type="nucleotide sequence ID" value="NZ_SMLY01000074.1"/>
</dbReference>
<accession>A0A562SYR5</accession>
<dbReference type="InterPro" id="IPR045445">
    <property type="entry name" value="DUF6502"/>
</dbReference>
<dbReference type="Pfam" id="PF20112">
    <property type="entry name" value="DUF6502"/>
    <property type="match status" value="1"/>
</dbReference>
<proteinExistence type="predicted"/>
<organism evidence="2 3">
    <name type="scientific">Roseibium hamelinense</name>
    <dbReference type="NCBI Taxonomy" id="150831"/>
    <lineage>
        <taxon>Bacteria</taxon>
        <taxon>Pseudomonadati</taxon>
        <taxon>Pseudomonadota</taxon>
        <taxon>Alphaproteobacteria</taxon>
        <taxon>Hyphomicrobiales</taxon>
        <taxon>Stappiaceae</taxon>
        <taxon>Roseibium</taxon>
    </lineage>
</organism>
<reference evidence="2 3" key="1">
    <citation type="submission" date="2019-07" db="EMBL/GenBank/DDBJ databases">
        <title>Genomic Encyclopedia of Archaeal and Bacterial Type Strains, Phase II (KMG-II): from individual species to whole genera.</title>
        <authorList>
            <person name="Goeker M."/>
        </authorList>
    </citation>
    <scope>NUCLEOTIDE SEQUENCE [LARGE SCALE GENOMIC DNA]</scope>
    <source>
        <strain evidence="2 3">ATCC BAA-252</strain>
    </source>
</reference>
<dbReference type="Proteomes" id="UP000320593">
    <property type="component" value="Unassembled WGS sequence"/>
</dbReference>
<sequence>MPEQTPKTPQQMSSKSLFEKALRTVLRPIAKAMIAHGVPLSTGLSILKEVLVDVASQDTADGKPPSDSRITAITGVHRKDVKAIRERDEQTPPEAKPSVIGNVVGRWLGSSQYQTPDGLPAPLPRTRQPDGAPSFADIVREVSTDIRPASVLEAMSAQRLIEIREASDEVVLRTQAYIPTGDRSDLYDFWGKNLRDHVLAATHNVTAEGGAPVFFERAVFYHQLTDKSVAQLDADARAAGMAVLQNLNKSASTLQEHDRSAADAKHRFRFGMFFYTEPETDVSKSEDENDTAKDRASGND</sequence>
<evidence type="ECO:0000313" key="3">
    <source>
        <dbReference type="Proteomes" id="UP000320593"/>
    </source>
</evidence>
<feature type="region of interest" description="Disordered" evidence="1">
    <location>
        <begin position="279"/>
        <end position="300"/>
    </location>
</feature>
<protein>
    <submittedName>
        <fullName evidence="2">Uncharacterized protein</fullName>
    </submittedName>
</protein>
<keyword evidence="3" id="KW-1185">Reference proteome</keyword>
<evidence type="ECO:0000313" key="2">
    <source>
        <dbReference type="EMBL" id="TWI86134.1"/>
    </source>
</evidence>
<gene>
    <name evidence="2" type="ORF">JM93_02842</name>
</gene>
<dbReference type="OrthoDB" id="6356376at2"/>
<dbReference type="AlphaFoldDB" id="A0A562SYR5"/>